<evidence type="ECO:0000313" key="4">
    <source>
        <dbReference type="EMBL" id="EST48647.1"/>
    </source>
</evidence>
<evidence type="ECO:0000313" key="5">
    <source>
        <dbReference type="EMBL" id="KAH0573729.1"/>
    </source>
</evidence>
<name>V6LVH3_9EUKA</name>
<dbReference type="InterPro" id="IPR050145">
    <property type="entry name" value="Centrin_CML-like"/>
</dbReference>
<dbReference type="SMART" id="SM00054">
    <property type="entry name" value="EFh"/>
    <property type="match status" value="4"/>
</dbReference>
<protein>
    <submittedName>
        <fullName evidence="4">Calmodulin</fullName>
    </submittedName>
</protein>
<dbReference type="EMBL" id="KI545981">
    <property type="protein sequence ID" value="EST48647.1"/>
    <property type="molecule type" value="Genomic_DNA"/>
</dbReference>
<dbReference type="SUPFAM" id="SSF47473">
    <property type="entry name" value="EF-hand"/>
    <property type="match status" value="1"/>
</dbReference>
<gene>
    <name evidence="4" type="ORF">SS50377_11260</name>
    <name evidence="5" type="ORF">SS50377_23664</name>
</gene>
<feature type="domain" description="EF-hand" evidence="3">
    <location>
        <begin position="7"/>
        <end position="42"/>
    </location>
</feature>
<evidence type="ECO:0000256" key="1">
    <source>
        <dbReference type="ARBA" id="ARBA00022737"/>
    </source>
</evidence>
<organism evidence="4">
    <name type="scientific">Spironucleus salmonicida</name>
    <dbReference type="NCBI Taxonomy" id="348837"/>
    <lineage>
        <taxon>Eukaryota</taxon>
        <taxon>Metamonada</taxon>
        <taxon>Diplomonadida</taxon>
        <taxon>Hexamitidae</taxon>
        <taxon>Hexamitinae</taxon>
        <taxon>Spironucleus</taxon>
    </lineage>
</organism>
<dbReference type="VEuPathDB" id="GiardiaDB:SS50377_23664"/>
<feature type="domain" description="EF-hand" evidence="3">
    <location>
        <begin position="79"/>
        <end position="114"/>
    </location>
</feature>
<keyword evidence="2" id="KW-0106">Calcium</keyword>
<evidence type="ECO:0000256" key="2">
    <source>
        <dbReference type="ARBA" id="ARBA00022837"/>
    </source>
</evidence>
<dbReference type="Gene3D" id="1.10.238.10">
    <property type="entry name" value="EF-hand"/>
    <property type="match status" value="2"/>
</dbReference>
<dbReference type="GO" id="GO:0005509">
    <property type="term" value="F:calcium ion binding"/>
    <property type="evidence" value="ECO:0007669"/>
    <property type="project" value="InterPro"/>
</dbReference>
<accession>V6LVH3</accession>
<dbReference type="Pfam" id="PF13499">
    <property type="entry name" value="EF-hand_7"/>
    <property type="match status" value="2"/>
</dbReference>
<evidence type="ECO:0000313" key="6">
    <source>
        <dbReference type="Proteomes" id="UP000018208"/>
    </source>
</evidence>
<dbReference type="AlphaFoldDB" id="V6LVH3"/>
<reference evidence="4 5" key="1">
    <citation type="journal article" date="2014" name="PLoS Genet.">
        <title>The Genome of Spironucleus salmonicida Highlights a Fish Pathogen Adapted to Fluctuating Environments.</title>
        <authorList>
            <person name="Xu F."/>
            <person name="Jerlstrom-Hultqvist J."/>
            <person name="Einarsson E."/>
            <person name="Astvaldsson A."/>
            <person name="Svard S.G."/>
            <person name="Andersson J.O."/>
        </authorList>
    </citation>
    <scope>NUCLEOTIDE SEQUENCE</scope>
    <source>
        <strain evidence="5">ATCC 50377</strain>
    </source>
</reference>
<sequence>MIEISQQLRTELYETFKAFDIDGNGFVDLNEIETMLKSLHIKYNVDTIVKNMNKIDDDGNGYMDFEEFCKFMVLIKPKDKEVELKNIFKLVDTDDSGEIDRTELQELLVNIGHMKLSDQEIDDCFEILNISKSGLISFQEFHDFFQDCL</sequence>
<dbReference type="InterPro" id="IPR011992">
    <property type="entry name" value="EF-hand-dom_pair"/>
</dbReference>
<dbReference type="InterPro" id="IPR002048">
    <property type="entry name" value="EF_hand_dom"/>
</dbReference>
<reference evidence="5" key="2">
    <citation type="submission" date="2020-12" db="EMBL/GenBank/DDBJ databases">
        <title>New Spironucleus salmonicida genome in near-complete chromosomes.</title>
        <authorList>
            <person name="Xu F."/>
            <person name="Kurt Z."/>
            <person name="Jimenez-Gonzalez A."/>
            <person name="Astvaldsson A."/>
            <person name="Andersson J.O."/>
            <person name="Svard S.G."/>
        </authorList>
    </citation>
    <scope>NUCLEOTIDE SEQUENCE</scope>
    <source>
        <strain evidence="5">ATCC 50377</strain>
    </source>
</reference>
<keyword evidence="1" id="KW-0677">Repeat</keyword>
<dbReference type="OrthoDB" id="26525at2759"/>
<feature type="domain" description="EF-hand" evidence="3">
    <location>
        <begin position="116"/>
        <end position="149"/>
    </location>
</feature>
<dbReference type="PANTHER" id="PTHR23050">
    <property type="entry name" value="CALCIUM BINDING PROTEIN"/>
    <property type="match status" value="1"/>
</dbReference>
<dbReference type="FunFam" id="1.10.238.10:FF:000001">
    <property type="entry name" value="Calmodulin 1"/>
    <property type="match status" value="1"/>
</dbReference>
<keyword evidence="6" id="KW-1185">Reference proteome</keyword>
<feature type="domain" description="EF-hand" evidence="3">
    <location>
        <begin position="43"/>
        <end position="78"/>
    </location>
</feature>
<dbReference type="Proteomes" id="UP000018208">
    <property type="component" value="Unassembled WGS sequence"/>
</dbReference>
<dbReference type="PROSITE" id="PS00018">
    <property type="entry name" value="EF_HAND_1"/>
    <property type="match status" value="3"/>
</dbReference>
<proteinExistence type="predicted"/>
<dbReference type="InterPro" id="IPR018247">
    <property type="entry name" value="EF_Hand_1_Ca_BS"/>
</dbReference>
<dbReference type="EMBL" id="AUWU02000004">
    <property type="protein sequence ID" value="KAH0573729.1"/>
    <property type="molecule type" value="Genomic_DNA"/>
</dbReference>
<dbReference type="PROSITE" id="PS50222">
    <property type="entry name" value="EF_HAND_2"/>
    <property type="match status" value="4"/>
</dbReference>
<evidence type="ECO:0000259" key="3">
    <source>
        <dbReference type="PROSITE" id="PS50222"/>
    </source>
</evidence>